<evidence type="ECO:0000313" key="1">
    <source>
        <dbReference type="EMBL" id="KMZ59153.1"/>
    </source>
</evidence>
<dbReference type="Pfam" id="PF04398">
    <property type="entry name" value="DUF538"/>
    <property type="match status" value="1"/>
</dbReference>
<organism evidence="1 2">
    <name type="scientific">Zostera marina</name>
    <name type="common">Eelgrass</name>
    <dbReference type="NCBI Taxonomy" id="29655"/>
    <lineage>
        <taxon>Eukaryota</taxon>
        <taxon>Viridiplantae</taxon>
        <taxon>Streptophyta</taxon>
        <taxon>Embryophyta</taxon>
        <taxon>Tracheophyta</taxon>
        <taxon>Spermatophyta</taxon>
        <taxon>Magnoliopsida</taxon>
        <taxon>Liliopsida</taxon>
        <taxon>Zosteraceae</taxon>
        <taxon>Zostera</taxon>
    </lineage>
</organism>
<evidence type="ECO:0000313" key="2">
    <source>
        <dbReference type="Proteomes" id="UP000036987"/>
    </source>
</evidence>
<sequence>MSRSEYSRENAEIHRGHVNCKSKIRDFLFEFHLPLGILPLESIEEFGFERSSGFMWVIQTKNTCYNFKKINQQVSFQTEISGFVDHCRMWNVVGVKTKVFFMWLGITDLFIDDNHDEITFVTASGLSQTFPINAFDP</sequence>
<accession>A0A0K9NRD7</accession>
<gene>
    <name evidence="1" type="ORF">ZOSMA_6G00840</name>
</gene>
<proteinExistence type="predicted"/>
<dbReference type="InterPro" id="IPR036758">
    <property type="entry name" value="At5g01610-like"/>
</dbReference>
<dbReference type="AlphaFoldDB" id="A0A0K9NRD7"/>
<protein>
    <submittedName>
        <fullName evidence="1">Uncharacterized protein</fullName>
    </submittedName>
</protein>
<dbReference type="EMBL" id="LFYR01001803">
    <property type="protein sequence ID" value="KMZ59153.1"/>
    <property type="molecule type" value="Genomic_DNA"/>
</dbReference>
<dbReference type="InterPro" id="IPR007493">
    <property type="entry name" value="DUF538"/>
</dbReference>
<name>A0A0K9NRD7_ZOSMR</name>
<dbReference type="Gene3D" id="2.30.240.10">
    <property type="entry name" value="At5g01610-like"/>
    <property type="match status" value="1"/>
</dbReference>
<reference evidence="2" key="1">
    <citation type="journal article" date="2016" name="Nature">
        <title>The genome of the seagrass Zostera marina reveals angiosperm adaptation to the sea.</title>
        <authorList>
            <person name="Olsen J.L."/>
            <person name="Rouze P."/>
            <person name="Verhelst B."/>
            <person name="Lin Y.-C."/>
            <person name="Bayer T."/>
            <person name="Collen J."/>
            <person name="Dattolo E."/>
            <person name="De Paoli E."/>
            <person name="Dittami S."/>
            <person name="Maumus F."/>
            <person name="Michel G."/>
            <person name="Kersting A."/>
            <person name="Lauritano C."/>
            <person name="Lohaus R."/>
            <person name="Toepel M."/>
            <person name="Tonon T."/>
            <person name="Vanneste K."/>
            <person name="Amirebrahimi M."/>
            <person name="Brakel J."/>
            <person name="Bostroem C."/>
            <person name="Chovatia M."/>
            <person name="Grimwood J."/>
            <person name="Jenkins J.W."/>
            <person name="Jueterbock A."/>
            <person name="Mraz A."/>
            <person name="Stam W.T."/>
            <person name="Tice H."/>
            <person name="Bornberg-Bauer E."/>
            <person name="Green P.J."/>
            <person name="Pearson G.A."/>
            <person name="Procaccini G."/>
            <person name="Duarte C.M."/>
            <person name="Schmutz J."/>
            <person name="Reusch T.B.H."/>
            <person name="Van de Peer Y."/>
        </authorList>
    </citation>
    <scope>NUCLEOTIDE SEQUENCE [LARGE SCALE GENOMIC DNA]</scope>
    <source>
        <strain evidence="2">cv. Finnish</strain>
    </source>
</reference>
<dbReference type="OMA" id="HVNCKSK"/>
<keyword evidence="2" id="KW-1185">Reference proteome</keyword>
<comment type="caution">
    <text evidence="1">The sequence shown here is derived from an EMBL/GenBank/DDBJ whole genome shotgun (WGS) entry which is preliminary data.</text>
</comment>
<dbReference type="PANTHER" id="PTHR31676">
    <property type="entry name" value="T31J12.3 PROTEIN-RELATED"/>
    <property type="match status" value="1"/>
</dbReference>
<dbReference type="SUPFAM" id="SSF141562">
    <property type="entry name" value="At5g01610-like"/>
    <property type="match status" value="1"/>
</dbReference>
<dbReference type="Proteomes" id="UP000036987">
    <property type="component" value="Unassembled WGS sequence"/>
</dbReference>
<dbReference type="PANTHER" id="PTHR31676:SF201">
    <property type="entry name" value="OS01G0210600 PROTEIN"/>
    <property type="match status" value="1"/>
</dbReference>
<dbReference type="OrthoDB" id="1862368at2759"/>